<dbReference type="SMART" id="SM00028">
    <property type="entry name" value="TPR"/>
    <property type="match status" value="9"/>
</dbReference>
<dbReference type="EMBL" id="NPHW01005354">
    <property type="protein sequence ID" value="OXV06832.1"/>
    <property type="molecule type" value="Genomic_DNA"/>
</dbReference>
<dbReference type="Proteomes" id="UP000243515">
    <property type="component" value="Unassembled WGS sequence"/>
</dbReference>
<evidence type="ECO:0000313" key="2">
    <source>
        <dbReference type="EMBL" id="OXV06832.1"/>
    </source>
</evidence>
<dbReference type="PANTHER" id="PTHR46082:SF6">
    <property type="entry name" value="AAA+ ATPASE DOMAIN-CONTAINING PROTEIN-RELATED"/>
    <property type="match status" value="1"/>
</dbReference>
<dbReference type="InterPro" id="IPR027417">
    <property type="entry name" value="P-loop_NTPase"/>
</dbReference>
<keyword evidence="3" id="KW-1185">Reference proteome</keyword>
<reference evidence="2 3" key="1">
    <citation type="journal article" date="2015" name="Environ. Microbiol.">
        <title>Metagenome sequence of Elaphomyces granulatus from sporocarp tissue reveals Ascomycota ectomycorrhizal fingerprints of genome expansion and a Proteobacteria-rich microbiome.</title>
        <authorList>
            <person name="Quandt C.A."/>
            <person name="Kohler A."/>
            <person name="Hesse C.N."/>
            <person name="Sharpton T.J."/>
            <person name="Martin F."/>
            <person name="Spatafora J.W."/>
        </authorList>
    </citation>
    <scope>NUCLEOTIDE SEQUENCE [LARGE SCALE GENOMIC DNA]</scope>
    <source>
        <strain evidence="2 3">OSC145934</strain>
    </source>
</reference>
<sequence length="836" mass="94466">MQSLASVLSKLPGNQRAAHPKNEAEMEEHAMWVLRWLAVEGNSNWLLIFDNVDQYSSTPTESGDGYDVSEFFPVADHGSIIITTRLARLKELGEFHPVRRLASEEAVRLLFKSSGHKMRGNERGVATDADSINLADRLDGLPLAIVIAGSFISNTGVSFARYLQIYEESWRDLQSITEPHRHYSNGNILTTWMITYSEIQKVDPFAVKLLFLLSYFHNRDIWVGLIRCGLKSSNTPDWFRTVASNEIRFLTTVRTLVNFSLIETKEANGYYMHPVVQDWCRHGFSEIDEGDKDKLKTIALASVGHAVSLDSEIEYWVLQRRLLPHATQMLAVLESGWPIPQDPSVLQAVYQLGHLYSNQGKLKEAELMYQWALMGQEKTLDLDHPSTLLTVHSLGNVYSDQGRLEKAELMYQQALAGYAKILTTYEKTLGPDHMETVRIVHDLGDLYQDQGKLEEAETMYRRALTKYSELLGPDHPHALTTVNWLGNLYSDQDRLKEAGTMYQQALTGYTKTMGPDHTFTLGAVLCLGNLYQDQGKLNEAEIMYQKALLGYEKALGPDHTSTLATIHCLGNLFKDQDKWREAEIMYQRALTGREKVLGPDHKSTLTTASRLGTLYTDQQKLKEAEAMYRRALSGFEMALGRDHTFTLAVIGYLGNVYRGQCKLEEAEEMYNQALAGYEKALGPDHTSTLTAVDCLGNLYRDQGKLKDAELMYRRALAGREKALGLDHLSTLATVNNLGNIYSDQGKLKDAERMYQRALAGREKELGPDHRDTLLVADTLYSLATKSVVKTHRKHSPQRIINRLGYSTNMLLTPHPLVLATRRSDQPPKQEEEHEVD</sequence>
<dbReference type="PROSITE" id="PS50005">
    <property type="entry name" value="TPR"/>
    <property type="match status" value="2"/>
</dbReference>
<evidence type="ECO:0000256" key="1">
    <source>
        <dbReference type="PROSITE-ProRule" id="PRU00339"/>
    </source>
</evidence>
<dbReference type="Gene3D" id="3.40.50.300">
    <property type="entry name" value="P-loop containing nucleotide triphosphate hydrolases"/>
    <property type="match status" value="1"/>
</dbReference>
<dbReference type="InterPro" id="IPR053137">
    <property type="entry name" value="NLR-like"/>
</dbReference>
<accession>A0A232LRT0</accession>
<feature type="repeat" description="TPR" evidence="1">
    <location>
        <begin position="731"/>
        <end position="764"/>
    </location>
</feature>
<feature type="repeat" description="TPR" evidence="1">
    <location>
        <begin position="437"/>
        <end position="470"/>
    </location>
</feature>
<keyword evidence="1" id="KW-0802">TPR repeat</keyword>
<name>A0A232LRT0_9EURO</name>
<dbReference type="InterPro" id="IPR011990">
    <property type="entry name" value="TPR-like_helical_dom_sf"/>
</dbReference>
<protein>
    <submittedName>
        <fullName evidence="2">Uncharacterized protein</fullName>
    </submittedName>
</protein>
<dbReference type="Pfam" id="PF13424">
    <property type="entry name" value="TPR_12"/>
    <property type="match status" value="5"/>
</dbReference>
<comment type="caution">
    <text evidence="2">The sequence shown here is derived from an EMBL/GenBank/DDBJ whole genome shotgun (WGS) entry which is preliminary data.</text>
</comment>
<dbReference type="SUPFAM" id="SSF48452">
    <property type="entry name" value="TPR-like"/>
    <property type="match status" value="1"/>
</dbReference>
<dbReference type="InterPro" id="IPR019734">
    <property type="entry name" value="TPR_rpt"/>
</dbReference>
<organism evidence="2 3">
    <name type="scientific">Elaphomyces granulatus</name>
    <dbReference type="NCBI Taxonomy" id="519963"/>
    <lineage>
        <taxon>Eukaryota</taxon>
        <taxon>Fungi</taxon>
        <taxon>Dikarya</taxon>
        <taxon>Ascomycota</taxon>
        <taxon>Pezizomycotina</taxon>
        <taxon>Eurotiomycetes</taxon>
        <taxon>Eurotiomycetidae</taxon>
        <taxon>Eurotiales</taxon>
        <taxon>Elaphomycetaceae</taxon>
        <taxon>Elaphomyces</taxon>
    </lineage>
</organism>
<evidence type="ECO:0000313" key="3">
    <source>
        <dbReference type="Proteomes" id="UP000243515"/>
    </source>
</evidence>
<dbReference type="Gene3D" id="1.25.40.10">
    <property type="entry name" value="Tetratricopeptide repeat domain"/>
    <property type="match status" value="3"/>
</dbReference>
<dbReference type="AlphaFoldDB" id="A0A232LRT0"/>
<dbReference type="PANTHER" id="PTHR46082">
    <property type="entry name" value="ATP/GTP-BINDING PROTEIN-RELATED"/>
    <property type="match status" value="1"/>
</dbReference>
<proteinExistence type="predicted"/>
<gene>
    <name evidence="2" type="ORF">Egran_05401</name>
</gene>
<dbReference type="OrthoDB" id="1658288at2759"/>
<dbReference type="SUPFAM" id="SSF52540">
    <property type="entry name" value="P-loop containing nucleoside triphosphate hydrolases"/>
    <property type="match status" value="1"/>
</dbReference>